<keyword evidence="3" id="KW-1185">Reference proteome</keyword>
<evidence type="ECO:0008006" key="4">
    <source>
        <dbReference type="Google" id="ProtNLM"/>
    </source>
</evidence>
<evidence type="ECO:0000313" key="2">
    <source>
        <dbReference type="EMBL" id="KAK3045987.1"/>
    </source>
</evidence>
<keyword evidence="1" id="KW-0472">Membrane</keyword>
<evidence type="ECO:0000313" key="3">
    <source>
        <dbReference type="Proteomes" id="UP001271007"/>
    </source>
</evidence>
<keyword evidence="1" id="KW-1133">Transmembrane helix</keyword>
<keyword evidence="1" id="KW-0812">Transmembrane</keyword>
<dbReference type="InterPro" id="IPR021986">
    <property type="entry name" value="Spherulin4"/>
</dbReference>
<organism evidence="2 3">
    <name type="scientific">Extremus antarcticus</name>
    <dbReference type="NCBI Taxonomy" id="702011"/>
    <lineage>
        <taxon>Eukaryota</taxon>
        <taxon>Fungi</taxon>
        <taxon>Dikarya</taxon>
        <taxon>Ascomycota</taxon>
        <taxon>Pezizomycotina</taxon>
        <taxon>Dothideomycetes</taxon>
        <taxon>Dothideomycetidae</taxon>
        <taxon>Mycosphaerellales</taxon>
        <taxon>Extremaceae</taxon>
        <taxon>Extremus</taxon>
    </lineage>
</organism>
<dbReference type="PANTHER" id="PTHR35040">
    <property type="match status" value="1"/>
</dbReference>
<accession>A0AAJ0D4N8</accession>
<dbReference type="EMBL" id="JAWDJX010000125">
    <property type="protein sequence ID" value="KAK3045987.1"/>
    <property type="molecule type" value="Genomic_DNA"/>
</dbReference>
<comment type="caution">
    <text evidence="2">The sequence shown here is derived from an EMBL/GenBank/DDBJ whole genome shotgun (WGS) entry which is preliminary data.</text>
</comment>
<feature type="transmembrane region" description="Helical" evidence="1">
    <location>
        <begin position="20"/>
        <end position="42"/>
    </location>
</feature>
<dbReference type="Pfam" id="PF12138">
    <property type="entry name" value="Spherulin4"/>
    <property type="match status" value="1"/>
</dbReference>
<dbReference type="AlphaFoldDB" id="A0AAJ0D4N8"/>
<dbReference type="PANTHER" id="PTHR35040:SF7">
    <property type="entry name" value="FIBRONECTIN TYPE-III DOMAIN-CONTAINING PROTEIN-RELATED"/>
    <property type="match status" value="1"/>
</dbReference>
<reference evidence="2" key="1">
    <citation type="submission" date="2023-04" db="EMBL/GenBank/DDBJ databases">
        <title>Black Yeasts Isolated from many extreme environments.</title>
        <authorList>
            <person name="Coleine C."/>
            <person name="Stajich J.E."/>
            <person name="Selbmann L."/>
        </authorList>
    </citation>
    <scope>NUCLEOTIDE SEQUENCE</scope>
    <source>
        <strain evidence="2">CCFEE 5312</strain>
    </source>
</reference>
<gene>
    <name evidence="2" type="ORF">LTR09_012486</name>
</gene>
<protein>
    <recommendedName>
        <fullName evidence="4">Spherulin 4-like cell surface protein</fullName>
    </recommendedName>
</protein>
<dbReference type="Proteomes" id="UP001271007">
    <property type="component" value="Unassembled WGS sequence"/>
</dbReference>
<sequence length="291" mass="32171">MEAPGELLKRAKRRHKRCCISTAVLAAIVVVLIIAIPCAVLLPKQKKPMHPATILLPLYIYPSSGRWEPLSAAVERYGDVNFTVIINPLSGPGNSATPGNEYPSAIRRLNSAPNVQTVGYVRTGYTDRNINDVVDDVATYSGWSKVDSGLSVSGIFFDETPHDFSRRKQQFLITANEAVKNATGLREPKLIIHNPGTIPDARLNDPLTDVTVVFESSFDQYQELEEDLQSLPGDRSSRSIMVHSLPSGKSVDSVLQSMSRTAQYLYLTTADQGYYEHFSDSWDKVVQIMGL</sequence>
<evidence type="ECO:0000256" key="1">
    <source>
        <dbReference type="SAM" id="Phobius"/>
    </source>
</evidence>
<name>A0AAJ0D4N8_9PEZI</name>
<proteinExistence type="predicted"/>